<name>A0A0G0Q0S0_9BACT</name>
<evidence type="ECO:0000256" key="1">
    <source>
        <dbReference type="SAM" id="Phobius"/>
    </source>
</evidence>
<organism evidence="3 4">
    <name type="scientific">Candidatus Falkowbacteria bacterium GW2011_GWF2_39_8</name>
    <dbReference type="NCBI Taxonomy" id="1618642"/>
    <lineage>
        <taxon>Bacteria</taxon>
        <taxon>Candidatus Falkowiibacteriota</taxon>
    </lineage>
</organism>
<feature type="transmembrane region" description="Helical" evidence="1">
    <location>
        <begin position="103"/>
        <end position="126"/>
    </location>
</feature>
<accession>A0A0G0Q0S0</accession>
<dbReference type="EMBL" id="LBXO01000001">
    <property type="protein sequence ID" value="KKR33944.1"/>
    <property type="molecule type" value="Genomic_DNA"/>
</dbReference>
<evidence type="ECO:0000256" key="2">
    <source>
        <dbReference type="SAM" id="SignalP"/>
    </source>
</evidence>
<sequence length="137" mass="14408">MKKINLKKFLVFLSLLLFFFGYSQVSAADLGGLENTASGVGYKQVASGKAGSAIATKIGGIINAVLGLISVIFLTLIFMGSFDITSSGGNEEAVKRGRMRIKTGAIGVLIIFSAFLVSKLFLFFLADAAFKANGGIK</sequence>
<feature type="transmembrane region" description="Helical" evidence="1">
    <location>
        <begin position="61"/>
        <end position="82"/>
    </location>
</feature>
<keyword evidence="2" id="KW-0732">Signal</keyword>
<dbReference type="Proteomes" id="UP000034137">
    <property type="component" value="Unassembled WGS sequence"/>
</dbReference>
<keyword evidence="1" id="KW-0812">Transmembrane</keyword>
<gene>
    <name evidence="3" type="ORF">UT64_C0001G0018</name>
</gene>
<protein>
    <submittedName>
        <fullName evidence="3">Uncharacterized protein</fullName>
    </submittedName>
</protein>
<comment type="caution">
    <text evidence="3">The sequence shown here is derived from an EMBL/GenBank/DDBJ whole genome shotgun (WGS) entry which is preliminary data.</text>
</comment>
<proteinExistence type="predicted"/>
<dbReference type="AlphaFoldDB" id="A0A0G0Q0S0"/>
<reference evidence="3 4" key="1">
    <citation type="journal article" date="2015" name="Nature">
        <title>rRNA introns, odd ribosomes, and small enigmatic genomes across a large radiation of phyla.</title>
        <authorList>
            <person name="Brown C.T."/>
            <person name="Hug L.A."/>
            <person name="Thomas B.C."/>
            <person name="Sharon I."/>
            <person name="Castelle C.J."/>
            <person name="Singh A."/>
            <person name="Wilkins M.J."/>
            <person name="Williams K.H."/>
            <person name="Banfield J.F."/>
        </authorList>
    </citation>
    <scope>NUCLEOTIDE SEQUENCE [LARGE SCALE GENOMIC DNA]</scope>
</reference>
<evidence type="ECO:0000313" key="3">
    <source>
        <dbReference type="EMBL" id="KKR33944.1"/>
    </source>
</evidence>
<feature type="chain" id="PRO_5002533947" evidence="2">
    <location>
        <begin position="28"/>
        <end position="137"/>
    </location>
</feature>
<keyword evidence="1" id="KW-1133">Transmembrane helix</keyword>
<feature type="signal peptide" evidence="2">
    <location>
        <begin position="1"/>
        <end position="27"/>
    </location>
</feature>
<evidence type="ECO:0000313" key="4">
    <source>
        <dbReference type="Proteomes" id="UP000034137"/>
    </source>
</evidence>
<keyword evidence="1" id="KW-0472">Membrane</keyword>